<organism evidence="2 3">
    <name type="scientific">Microbaculum marinum</name>
    <dbReference type="NCBI Taxonomy" id="1764581"/>
    <lineage>
        <taxon>Bacteria</taxon>
        <taxon>Pseudomonadati</taxon>
        <taxon>Pseudomonadota</taxon>
        <taxon>Alphaproteobacteria</taxon>
        <taxon>Hyphomicrobiales</taxon>
        <taxon>Tepidamorphaceae</taxon>
        <taxon>Microbaculum</taxon>
    </lineage>
</organism>
<keyword evidence="1" id="KW-1133">Transmembrane helix</keyword>
<gene>
    <name evidence="2" type="ORF">V3328_25560</name>
</gene>
<dbReference type="Proteomes" id="UP001378188">
    <property type="component" value="Unassembled WGS sequence"/>
</dbReference>
<accession>A0AAW9RX64</accession>
<evidence type="ECO:0000313" key="2">
    <source>
        <dbReference type="EMBL" id="MEJ8574867.1"/>
    </source>
</evidence>
<name>A0AAW9RX64_9HYPH</name>
<dbReference type="Pfam" id="PF08570">
    <property type="entry name" value="DUF1761"/>
    <property type="match status" value="1"/>
</dbReference>
<dbReference type="AlphaFoldDB" id="A0AAW9RX64"/>
<feature type="transmembrane region" description="Helical" evidence="1">
    <location>
        <begin position="49"/>
        <end position="69"/>
    </location>
</feature>
<evidence type="ECO:0000313" key="3">
    <source>
        <dbReference type="Proteomes" id="UP001378188"/>
    </source>
</evidence>
<feature type="transmembrane region" description="Helical" evidence="1">
    <location>
        <begin position="6"/>
        <end position="28"/>
    </location>
</feature>
<dbReference type="EMBL" id="JAZHOF010000014">
    <property type="protein sequence ID" value="MEJ8574867.1"/>
    <property type="molecule type" value="Genomic_DNA"/>
</dbReference>
<keyword evidence="3" id="KW-1185">Reference proteome</keyword>
<dbReference type="InterPro" id="IPR013879">
    <property type="entry name" value="DUF1761"/>
</dbReference>
<reference evidence="2 3" key="1">
    <citation type="submission" date="2024-02" db="EMBL/GenBank/DDBJ databases">
        <title>Genome analysis and characterization of Microbaculum marinisediminis sp. nov., isolated from marine sediment.</title>
        <authorList>
            <person name="Du Z.-J."/>
            <person name="Ye Y.-Q."/>
            <person name="Zhang Z.-R."/>
            <person name="Yuan S.-M."/>
            <person name="Zhang X.-Y."/>
        </authorList>
    </citation>
    <scope>NUCLEOTIDE SEQUENCE [LARGE SCALE GENOMIC DNA]</scope>
    <source>
        <strain evidence="2 3">SDUM1044001</strain>
    </source>
</reference>
<comment type="caution">
    <text evidence="2">The sequence shown here is derived from an EMBL/GenBank/DDBJ whole genome shotgun (WGS) entry which is preliminary data.</text>
</comment>
<keyword evidence="1" id="KW-0472">Membrane</keyword>
<sequence length="133" mass="13689">MVFAGINYLAVVIAAVVGLAAGAIWYRAFGTVWMAALGRTRADVTPKPGPYVVAGIAQLLMAYMLAGVLGHLGEVNVQNGIVGAAFIWLGFVATSIAVNDSFQGARVTLTLIDAGHWLVVLTLMGAVLGAFGA</sequence>
<feature type="transmembrane region" description="Helical" evidence="1">
    <location>
        <begin position="81"/>
        <end position="99"/>
    </location>
</feature>
<dbReference type="RefSeq" id="WP_340332560.1">
    <property type="nucleotide sequence ID" value="NZ_JAZHOF010000014.1"/>
</dbReference>
<protein>
    <submittedName>
        <fullName evidence="2">DUF1761 domain-containing protein</fullName>
    </submittedName>
</protein>
<feature type="transmembrane region" description="Helical" evidence="1">
    <location>
        <begin position="111"/>
        <end position="131"/>
    </location>
</feature>
<evidence type="ECO:0000256" key="1">
    <source>
        <dbReference type="SAM" id="Phobius"/>
    </source>
</evidence>
<keyword evidence="1" id="KW-0812">Transmembrane</keyword>
<proteinExistence type="predicted"/>